<dbReference type="RefSeq" id="XP_024706730.1">
    <property type="nucleotide sequence ID" value="XM_024854393.1"/>
</dbReference>
<dbReference type="GO" id="GO:0050661">
    <property type="term" value="F:NADP binding"/>
    <property type="evidence" value="ECO:0007669"/>
    <property type="project" value="InterPro"/>
</dbReference>
<comment type="caution">
    <text evidence="7">The sequence shown here is derived from an EMBL/GenBank/DDBJ whole genome shotgun (WGS) entry which is preliminary data.</text>
</comment>
<evidence type="ECO:0000256" key="1">
    <source>
        <dbReference type="ARBA" id="ARBA00009183"/>
    </source>
</evidence>
<dbReference type="InterPro" id="IPR000960">
    <property type="entry name" value="Flavin_mOase"/>
</dbReference>
<dbReference type="GO" id="GO:0050660">
    <property type="term" value="F:flavin adenine dinucleotide binding"/>
    <property type="evidence" value="ECO:0007669"/>
    <property type="project" value="InterPro"/>
</dbReference>
<dbReference type="PANTHER" id="PTHR23023">
    <property type="entry name" value="DIMETHYLANILINE MONOOXYGENASE"/>
    <property type="match status" value="1"/>
</dbReference>
<evidence type="ECO:0000313" key="7">
    <source>
        <dbReference type="EMBL" id="PLB51428.1"/>
    </source>
</evidence>
<evidence type="ECO:0000256" key="3">
    <source>
        <dbReference type="ARBA" id="ARBA00022827"/>
    </source>
</evidence>
<sequence length="599" mass="66773">MGAVGVQKVDVAIIGAGWYGLVAARTYLRLCPNANLLVIDSDSTVGGVWSEDRLYPNLVAQVNLGLFNYTDTPMPAEGVTKERQVTGRMIHNYLQRYAEDHDLLRYIRFNTFVSRAERISGGWRLHFRDSGDIVETAKLMVASGVTSIPNMPSLDETDVSVPVVHSMNLGASFEDIKRPEIKEVVVVGAAKSAYDAVYLLLTMGKKVTWVIRPGGAGPLAILPSKLLGFWTSIGVASTRLMTGLSPSIFNTDGLLYSVFQKSPVGRWVTGRFWDTVAFLSDLHAGYYKGDHVSKLRPEIDGKGIFWANSGLGVVTLDDFWSTIHDGDVTVLRDDLHKIKGNTLHLQSGQSVRSDYILMCTGWGDHFAMFDNATKHEVGLPVLTAKGAVDPAWVKSDAEAEDAVNRKLPFLAKSAVVRNPKNLMQPQRKWRLYRRVVPIKLAEKGDRSLAILGQIHTVQTPLVAEVQSFWAILYLLGKIELPDHDTMVKEIAEWNIWTKKRYLGQGQKFPYSLYDFLPYVDTLCKDLGINSRRKPNVLAEIFSPYRPDDFNGFIDEYMLKRLNDSVSKPKKIQSRFVSRLLGVGLSLIVSLIALTKVIIA</sequence>
<keyword evidence="2" id="KW-0285">Flavoprotein</keyword>
<feature type="transmembrane region" description="Helical" evidence="6">
    <location>
        <begin position="575"/>
        <end position="598"/>
    </location>
</feature>
<dbReference type="AlphaFoldDB" id="A0A2I2GEW8"/>
<dbReference type="STRING" id="1392250.A0A2I2GEW8"/>
<dbReference type="Pfam" id="PF13738">
    <property type="entry name" value="Pyr_redox_3"/>
    <property type="match status" value="1"/>
</dbReference>
<name>A0A2I2GEW8_9EURO</name>
<evidence type="ECO:0000313" key="8">
    <source>
        <dbReference type="Proteomes" id="UP000234275"/>
    </source>
</evidence>
<keyword evidence="6" id="KW-0812">Transmembrane</keyword>
<evidence type="ECO:0000256" key="5">
    <source>
        <dbReference type="ARBA" id="ARBA00023002"/>
    </source>
</evidence>
<dbReference type="Pfam" id="PF00743">
    <property type="entry name" value="FMO-like"/>
    <property type="match status" value="1"/>
</dbReference>
<reference evidence="7 8" key="1">
    <citation type="submission" date="2016-12" db="EMBL/GenBank/DDBJ databases">
        <title>The genomes of Aspergillus section Nigri reveals drivers in fungal speciation.</title>
        <authorList>
            <consortium name="DOE Joint Genome Institute"/>
            <person name="Vesth T.C."/>
            <person name="Nybo J."/>
            <person name="Theobald S."/>
            <person name="Brandl J."/>
            <person name="Frisvad J.C."/>
            <person name="Nielsen K.F."/>
            <person name="Lyhne E.K."/>
            <person name="Kogle M.E."/>
            <person name="Kuo A."/>
            <person name="Riley R."/>
            <person name="Clum A."/>
            <person name="Nolan M."/>
            <person name="Lipzen A."/>
            <person name="Salamov A."/>
            <person name="Henrissat B."/>
            <person name="Wiebenga A."/>
            <person name="De Vries R.P."/>
            <person name="Grigoriev I.V."/>
            <person name="Mortensen U.H."/>
            <person name="Andersen M.R."/>
            <person name="Baker S.E."/>
        </authorList>
    </citation>
    <scope>NUCLEOTIDE SEQUENCE [LARGE SCALE GENOMIC DNA]</scope>
    <source>
        <strain evidence="7 8">IBT 23096</strain>
    </source>
</reference>
<dbReference type="OrthoDB" id="2915840at2759"/>
<dbReference type="EMBL" id="MSFO01000002">
    <property type="protein sequence ID" value="PLB51428.1"/>
    <property type="molecule type" value="Genomic_DNA"/>
</dbReference>
<protein>
    <submittedName>
        <fullName evidence="7">Putative dimethylaniline monooxygenase</fullName>
    </submittedName>
</protein>
<dbReference type="GO" id="GO:0004499">
    <property type="term" value="F:N,N-dimethylaniline monooxygenase activity"/>
    <property type="evidence" value="ECO:0007669"/>
    <property type="project" value="InterPro"/>
</dbReference>
<keyword evidence="7" id="KW-0503">Monooxygenase</keyword>
<dbReference type="InterPro" id="IPR036188">
    <property type="entry name" value="FAD/NAD-bd_sf"/>
</dbReference>
<dbReference type="SUPFAM" id="SSF51905">
    <property type="entry name" value="FAD/NAD(P)-binding domain"/>
    <property type="match status" value="2"/>
</dbReference>
<evidence type="ECO:0000256" key="2">
    <source>
        <dbReference type="ARBA" id="ARBA00022630"/>
    </source>
</evidence>
<keyword evidence="8" id="KW-1185">Reference proteome</keyword>
<organism evidence="7 8">
    <name type="scientific">Aspergillus steynii IBT 23096</name>
    <dbReference type="NCBI Taxonomy" id="1392250"/>
    <lineage>
        <taxon>Eukaryota</taxon>
        <taxon>Fungi</taxon>
        <taxon>Dikarya</taxon>
        <taxon>Ascomycota</taxon>
        <taxon>Pezizomycotina</taxon>
        <taxon>Eurotiomycetes</taxon>
        <taxon>Eurotiomycetidae</taxon>
        <taxon>Eurotiales</taxon>
        <taxon>Aspergillaceae</taxon>
        <taxon>Aspergillus</taxon>
        <taxon>Aspergillus subgen. Circumdati</taxon>
    </lineage>
</organism>
<proteinExistence type="inferred from homology"/>
<keyword evidence="6" id="KW-0472">Membrane</keyword>
<accession>A0A2I2GEW8</accession>
<comment type="similarity">
    <text evidence="1">Belongs to the FMO family.</text>
</comment>
<keyword evidence="5" id="KW-0560">Oxidoreductase</keyword>
<evidence type="ECO:0000256" key="4">
    <source>
        <dbReference type="ARBA" id="ARBA00022857"/>
    </source>
</evidence>
<dbReference type="InterPro" id="IPR050346">
    <property type="entry name" value="FMO-like"/>
</dbReference>
<keyword evidence="6" id="KW-1133">Transmembrane helix</keyword>
<dbReference type="Gene3D" id="3.50.50.60">
    <property type="entry name" value="FAD/NAD(P)-binding domain"/>
    <property type="match status" value="2"/>
</dbReference>
<dbReference type="VEuPathDB" id="FungiDB:P170DRAFT_506463"/>
<dbReference type="PIRSF" id="PIRSF000332">
    <property type="entry name" value="FMO"/>
    <property type="match status" value="1"/>
</dbReference>
<keyword evidence="4" id="KW-0521">NADP</keyword>
<dbReference type="GeneID" id="36562099"/>
<dbReference type="Proteomes" id="UP000234275">
    <property type="component" value="Unassembled WGS sequence"/>
</dbReference>
<dbReference type="InterPro" id="IPR020946">
    <property type="entry name" value="Flavin_mOase-like"/>
</dbReference>
<gene>
    <name evidence="7" type="ORF">P170DRAFT_506463</name>
</gene>
<evidence type="ECO:0000256" key="6">
    <source>
        <dbReference type="SAM" id="Phobius"/>
    </source>
</evidence>
<keyword evidence="3" id="KW-0274">FAD</keyword>